<feature type="transmembrane region" description="Helical" evidence="1">
    <location>
        <begin position="6"/>
        <end position="26"/>
    </location>
</feature>
<feature type="transmembrane region" description="Helical" evidence="1">
    <location>
        <begin position="142"/>
        <end position="167"/>
    </location>
</feature>
<feature type="transmembrane region" description="Helical" evidence="1">
    <location>
        <begin position="65"/>
        <end position="86"/>
    </location>
</feature>
<name>A0ABT7CSL1_9BACT</name>
<feature type="transmembrane region" description="Helical" evidence="1">
    <location>
        <begin position="38"/>
        <end position="59"/>
    </location>
</feature>
<dbReference type="RefSeq" id="WP_314001783.1">
    <property type="nucleotide sequence ID" value="NZ_JASJOT010000025.1"/>
</dbReference>
<reference evidence="2 3" key="1">
    <citation type="submission" date="2023-05" db="EMBL/GenBank/DDBJ databases">
        <authorList>
            <person name="Zhang X."/>
        </authorList>
    </citation>
    <scope>NUCLEOTIDE SEQUENCE [LARGE SCALE GENOMIC DNA]</scope>
    <source>
        <strain evidence="2 3">DM2B3-1</strain>
    </source>
</reference>
<evidence type="ECO:0000313" key="3">
    <source>
        <dbReference type="Proteomes" id="UP001228581"/>
    </source>
</evidence>
<organism evidence="2 3">
    <name type="scientific">Xanthocytophaga flava</name>
    <dbReference type="NCBI Taxonomy" id="3048013"/>
    <lineage>
        <taxon>Bacteria</taxon>
        <taxon>Pseudomonadati</taxon>
        <taxon>Bacteroidota</taxon>
        <taxon>Cytophagia</taxon>
        <taxon>Cytophagales</taxon>
        <taxon>Rhodocytophagaceae</taxon>
        <taxon>Xanthocytophaga</taxon>
    </lineage>
</organism>
<evidence type="ECO:0000313" key="2">
    <source>
        <dbReference type="EMBL" id="MDJ1496740.1"/>
    </source>
</evidence>
<comment type="caution">
    <text evidence="2">The sequence shown here is derived from an EMBL/GenBank/DDBJ whole genome shotgun (WGS) entry which is preliminary data.</text>
</comment>
<dbReference type="Pfam" id="PF22503">
    <property type="entry name" value="DUF6992"/>
    <property type="match status" value="1"/>
</dbReference>
<evidence type="ECO:0000256" key="1">
    <source>
        <dbReference type="SAM" id="Phobius"/>
    </source>
</evidence>
<keyword evidence="1" id="KW-1133">Transmembrane helix</keyword>
<keyword evidence="3" id="KW-1185">Reference proteome</keyword>
<dbReference type="EMBL" id="JASJOT010000025">
    <property type="protein sequence ID" value="MDJ1496740.1"/>
    <property type="molecule type" value="Genomic_DNA"/>
</dbReference>
<feature type="transmembrane region" description="Helical" evidence="1">
    <location>
        <begin position="111"/>
        <end position="130"/>
    </location>
</feature>
<protein>
    <submittedName>
        <fullName evidence="2">Uncharacterized protein</fullName>
    </submittedName>
</protein>
<gene>
    <name evidence="2" type="ORF">QNI19_27650</name>
</gene>
<proteinExistence type="predicted"/>
<dbReference type="Proteomes" id="UP001228581">
    <property type="component" value="Unassembled WGS sequence"/>
</dbReference>
<keyword evidence="1" id="KW-0472">Membrane</keyword>
<dbReference type="InterPro" id="IPR054261">
    <property type="entry name" value="DUF6992"/>
</dbReference>
<accession>A0ABT7CSL1</accession>
<sequence length="209" mass="23954">MFHLPFTLFWTIHISIATPTASLIPFDKQMNKLNKIHAGVLLTWAFLNITSGILCSVFAQEEMYFFSLMNLVWGVINSGVAAFVYWHTRKSAAKQKTIVKRMQLQQHVKKMLLLNSLLDVMYMLIGILLYKQQSAIELYQNLWEGFGIAVCMQGIFLLLQDSLFYYLHVGNGKKLAFTSLQHKSKTPSDSIYDYSSIFCSYSNTPRDGI</sequence>
<keyword evidence="1" id="KW-0812">Transmembrane</keyword>